<dbReference type="PRINTS" id="PR00111">
    <property type="entry name" value="ABHYDROLASE"/>
</dbReference>
<dbReference type="EMBL" id="BMHP01000002">
    <property type="protein sequence ID" value="GGD63128.1"/>
    <property type="molecule type" value="Genomic_DNA"/>
</dbReference>
<evidence type="ECO:0000313" key="3">
    <source>
        <dbReference type="Proteomes" id="UP000612456"/>
    </source>
</evidence>
<dbReference type="InterPro" id="IPR022742">
    <property type="entry name" value="Hydrolase_4"/>
</dbReference>
<keyword evidence="3" id="KW-1185">Reference proteome</keyword>
<name>A0A916YVS8_9BACL</name>
<dbReference type="InterPro" id="IPR029058">
    <property type="entry name" value="AB_hydrolase_fold"/>
</dbReference>
<sequence length="272" mass="31045">MKLAERTIQKDGCDIHYWLTPDHAGPWIIFLHGAGADHRMFDDQLAFLDIKYGVLLWDARGHGRSRPMGVDFSIKLLVEDMLTIMNTEGIAKATFVGQSMGGNTAQEIIFHYPERVDNLVLIDCTCNTMKLRTTEKWAIKLTPLFLSMYPWNLLVKQSALGSSTKPHVQSYLRDCFMSVGKQDFHKMFIETTACLHEDENYRINKPLLLICGEHDNTGNIKKIVMNWASREPKCEFHWIADAGHCANQDNPEALNKLLLSFLERNSPLAAEY</sequence>
<organism evidence="2 3">
    <name type="scientific">Paenibacillus nasutitermitis</name>
    <dbReference type="NCBI Taxonomy" id="1652958"/>
    <lineage>
        <taxon>Bacteria</taxon>
        <taxon>Bacillati</taxon>
        <taxon>Bacillota</taxon>
        <taxon>Bacilli</taxon>
        <taxon>Bacillales</taxon>
        <taxon>Paenibacillaceae</taxon>
        <taxon>Paenibacillus</taxon>
    </lineage>
</organism>
<accession>A0A916YVS8</accession>
<gene>
    <name evidence="2" type="ORF">GCM10010911_21140</name>
</gene>
<dbReference type="InterPro" id="IPR050266">
    <property type="entry name" value="AB_hydrolase_sf"/>
</dbReference>
<dbReference type="Pfam" id="PF12146">
    <property type="entry name" value="Hydrolase_4"/>
    <property type="match status" value="1"/>
</dbReference>
<dbReference type="Proteomes" id="UP000612456">
    <property type="component" value="Unassembled WGS sequence"/>
</dbReference>
<dbReference type="RefSeq" id="WP_188991958.1">
    <property type="nucleotide sequence ID" value="NZ_BMHP01000002.1"/>
</dbReference>
<proteinExistence type="predicted"/>
<dbReference type="SUPFAM" id="SSF53474">
    <property type="entry name" value="alpha/beta-Hydrolases"/>
    <property type="match status" value="1"/>
</dbReference>
<feature type="domain" description="Serine aminopeptidase S33" evidence="1">
    <location>
        <begin position="28"/>
        <end position="245"/>
    </location>
</feature>
<comment type="caution">
    <text evidence="2">The sequence shown here is derived from an EMBL/GenBank/DDBJ whole genome shotgun (WGS) entry which is preliminary data.</text>
</comment>
<dbReference type="AlphaFoldDB" id="A0A916YVS8"/>
<keyword evidence="2" id="KW-0378">Hydrolase</keyword>
<protein>
    <submittedName>
        <fullName evidence="2">Alpha/beta hydrolase</fullName>
    </submittedName>
</protein>
<dbReference type="InterPro" id="IPR000073">
    <property type="entry name" value="AB_hydrolase_1"/>
</dbReference>
<evidence type="ECO:0000313" key="2">
    <source>
        <dbReference type="EMBL" id="GGD63128.1"/>
    </source>
</evidence>
<evidence type="ECO:0000259" key="1">
    <source>
        <dbReference type="Pfam" id="PF12146"/>
    </source>
</evidence>
<dbReference type="PANTHER" id="PTHR43798">
    <property type="entry name" value="MONOACYLGLYCEROL LIPASE"/>
    <property type="match status" value="1"/>
</dbReference>
<dbReference type="GO" id="GO:0016787">
    <property type="term" value="F:hydrolase activity"/>
    <property type="evidence" value="ECO:0007669"/>
    <property type="project" value="UniProtKB-KW"/>
</dbReference>
<reference evidence="2" key="1">
    <citation type="journal article" date="2014" name="Int. J. Syst. Evol. Microbiol.">
        <title>Complete genome sequence of Corynebacterium casei LMG S-19264T (=DSM 44701T), isolated from a smear-ripened cheese.</title>
        <authorList>
            <consortium name="US DOE Joint Genome Institute (JGI-PGF)"/>
            <person name="Walter F."/>
            <person name="Albersmeier A."/>
            <person name="Kalinowski J."/>
            <person name="Ruckert C."/>
        </authorList>
    </citation>
    <scope>NUCLEOTIDE SEQUENCE</scope>
    <source>
        <strain evidence="2">CGMCC 1.15178</strain>
    </source>
</reference>
<dbReference type="Gene3D" id="3.40.50.1820">
    <property type="entry name" value="alpha/beta hydrolase"/>
    <property type="match status" value="1"/>
</dbReference>
<reference evidence="2" key="2">
    <citation type="submission" date="2020-09" db="EMBL/GenBank/DDBJ databases">
        <authorList>
            <person name="Sun Q."/>
            <person name="Zhou Y."/>
        </authorList>
    </citation>
    <scope>NUCLEOTIDE SEQUENCE</scope>
    <source>
        <strain evidence="2">CGMCC 1.15178</strain>
    </source>
</reference>